<dbReference type="EMBL" id="CP042161">
    <property type="protein sequence ID" value="QDS36622.1"/>
    <property type="molecule type" value="Genomic_DNA"/>
</dbReference>
<evidence type="ECO:0000313" key="3">
    <source>
        <dbReference type="Proteomes" id="UP000317713"/>
    </source>
</evidence>
<evidence type="ECO:0008006" key="4">
    <source>
        <dbReference type="Google" id="ProtNLM"/>
    </source>
</evidence>
<name>A0A517ICK5_BREBE</name>
<feature type="transmembrane region" description="Helical" evidence="1">
    <location>
        <begin position="47"/>
        <end position="66"/>
    </location>
</feature>
<evidence type="ECO:0000256" key="1">
    <source>
        <dbReference type="SAM" id="Phobius"/>
    </source>
</evidence>
<evidence type="ECO:0000313" key="2">
    <source>
        <dbReference type="EMBL" id="QDS36622.1"/>
    </source>
</evidence>
<sequence length="328" mass="37386">MMDNNPYKLMRDKLAAKPVPKVDVKHKVMAAIRAKENKEEKVVKKKIGLLVTVGMLVGASSVWAGMELIQLKNEKGEVVFELSQQTDYEQEQLIQQLPPEVKEKMAQEKTESERQDEIVTEIWNGLKPGKTAAIYWLPKEEEEKNKNDGASRKYDPNIDVVYKPFTYTNAKDIESKVGKMYTFPAELSGAFRFQEGEVWYEESDQYDVEAMKAEAKKDKKQYVVKEIPSSDKLERVSVAYKSEKGNVRVDVSIAKNGKVETNAKTMEKVMIGNNEAVLMTHTSKQGENSYWIIWVKNGTNIKYSLRADEKIASKEELIKMAKEVNAGK</sequence>
<keyword evidence="1" id="KW-0472">Membrane</keyword>
<protein>
    <recommendedName>
        <fullName evidence="4">DUF4367 domain-containing protein</fullName>
    </recommendedName>
</protein>
<dbReference type="AlphaFoldDB" id="A0A517ICK5"/>
<gene>
    <name evidence="2" type="ORF">FPS98_22975</name>
</gene>
<organism evidence="2 3">
    <name type="scientific">Brevibacillus brevis</name>
    <name type="common">Bacillus brevis</name>
    <dbReference type="NCBI Taxonomy" id="1393"/>
    <lineage>
        <taxon>Bacteria</taxon>
        <taxon>Bacillati</taxon>
        <taxon>Bacillota</taxon>
        <taxon>Bacilli</taxon>
        <taxon>Bacillales</taxon>
        <taxon>Paenibacillaceae</taxon>
        <taxon>Brevibacillus</taxon>
    </lineage>
</organism>
<keyword evidence="1" id="KW-1133">Transmembrane helix</keyword>
<dbReference type="Proteomes" id="UP000317713">
    <property type="component" value="Chromosome"/>
</dbReference>
<proteinExistence type="predicted"/>
<keyword evidence="1" id="KW-0812">Transmembrane</keyword>
<reference evidence="2 3" key="1">
    <citation type="submission" date="2019-07" db="EMBL/GenBank/DDBJ databases">
        <title>Characterization of Brevibacillus brevis HK544, as a potential biocontrol agent.</title>
        <authorList>
            <person name="Kim H."/>
        </authorList>
    </citation>
    <scope>NUCLEOTIDE SEQUENCE [LARGE SCALE GENOMIC DNA]</scope>
    <source>
        <strain evidence="2 3">HK544</strain>
    </source>
</reference>
<accession>A0A517ICK5</accession>